<dbReference type="GO" id="GO:0000155">
    <property type="term" value="F:phosphorelay sensor kinase activity"/>
    <property type="evidence" value="ECO:0007669"/>
    <property type="project" value="InterPro"/>
</dbReference>
<dbReference type="EC" id="2.7.13.3" evidence="2"/>
<dbReference type="InterPro" id="IPR036890">
    <property type="entry name" value="HATPase_C_sf"/>
</dbReference>
<dbReference type="AlphaFoldDB" id="A0A0M9BRE5"/>
<feature type="domain" description="Signal transduction histidine kinase subgroup 3 dimerisation and phosphoacceptor" evidence="9">
    <location>
        <begin position="81"/>
        <end position="141"/>
    </location>
</feature>
<organism evidence="10 11">
    <name type="scientific">Paenibacillus xylanivorans</name>
    <dbReference type="NCBI Taxonomy" id="1705561"/>
    <lineage>
        <taxon>Bacteria</taxon>
        <taxon>Bacillati</taxon>
        <taxon>Bacillota</taxon>
        <taxon>Bacilli</taxon>
        <taxon>Bacillales</taxon>
        <taxon>Paenibacillaceae</taxon>
        <taxon>Paenibacillus</taxon>
    </lineage>
</organism>
<evidence type="ECO:0000256" key="5">
    <source>
        <dbReference type="ARBA" id="ARBA00022741"/>
    </source>
</evidence>
<dbReference type="InterPro" id="IPR011712">
    <property type="entry name" value="Sig_transdc_His_kin_sub3_dim/P"/>
</dbReference>
<evidence type="ECO:0000256" key="3">
    <source>
        <dbReference type="ARBA" id="ARBA00022553"/>
    </source>
</evidence>
<gene>
    <name evidence="10" type="ORF">AMS66_06985</name>
</gene>
<dbReference type="PANTHER" id="PTHR24421">
    <property type="entry name" value="NITRATE/NITRITE SENSOR PROTEIN NARX-RELATED"/>
    <property type="match status" value="1"/>
</dbReference>
<dbReference type="InterPro" id="IPR050482">
    <property type="entry name" value="Sensor_HK_TwoCompSys"/>
</dbReference>
<dbReference type="OrthoDB" id="773385at2"/>
<evidence type="ECO:0000313" key="11">
    <source>
        <dbReference type="Proteomes" id="UP000037688"/>
    </source>
</evidence>
<dbReference type="SUPFAM" id="SSF55874">
    <property type="entry name" value="ATPase domain of HSP90 chaperone/DNA topoisomerase II/histidine kinase"/>
    <property type="match status" value="1"/>
</dbReference>
<dbReference type="Gene3D" id="1.20.5.1930">
    <property type="match status" value="1"/>
</dbReference>
<dbReference type="PANTHER" id="PTHR24421:SF10">
    <property type="entry name" value="NITRATE_NITRITE SENSOR PROTEIN NARQ"/>
    <property type="match status" value="1"/>
</dbReference>
<comment type="caution">
    <text evidence="10">The sequence shown here is derived from an EMBL/GenBank/DDBJ whole genome shotgun (WGS) entry which is preliminary data.</text>
</comment>
<evidence type="ECO:0000256" key="7">
    <source>
        <dbReference type="ARBA" id="ARBA00022840"/>
    </source>
</evidence>
<comment type="catalytic activity">
    <reaction evidence="1">
        <text>ATP + protein L-histidine = ADP + protein N-phospho-L-histidine.</text>
        <dbReference type="EC" id="2.7.13.3"/>
    </reaction>
</comment>
<dbReference type="Gene3D" id="3.30.565.10">
    <property type="entry name" value="Histidine kinase-like ATPase, C-terminal domain"/>
    <property type="match status" value="1"/>
</dbReference>
<evidence type="ECO:0000256" key="1">
    <source>
        <dbReference type="ARBA" id="ARBA00000085"/>
    </source>
</evidence>
<evidence type="ECO:0000256" key="4">
    <source>
        <dbReference type="ARBA" id="ARBA00022679"/>
    </source>
</evidence>
<evidence type="ECO:0000256" key="8">
    <source>
        <dbReference type="ARBA" id="ARBA00023012"/>
    </source>
</evidence>
<sequence>MSYKQIKWMILLVPTFTVGLWEYIRHQFLMPYLSMNAGNWLTPLILYLISVTLLSRLFSMLESARAALEQERASKAALEARDQLARELHDGISQSLFLLSVKTDKAERSLAGSGHENEIQEIRKTVHEVNAYVRQAIAQLRYVPGQAAVPEGTSLLSQVELLVEETVPSARLEWDLDSTFFSPKEQVELLACIREALLNVRKHARATDIRVIAEGTPFVWSIFIQDNGVGVSGDPLHLKDRYGLRITKERAAQMGWSFALDSRPGYTRITIGKGLA</sequence>
<proteinExistence type="predicted"/>
<name>A0A0M9BRE5_9BACL</name>
<dbReference type="Proteomes" id="UP000037688">
    <property type="component" value="Unassembled WGS sequence"/>
</dbReference>
<keyword evidence="5" id="KW-0547">Nucleotide-binding</keyword>
<evidence type="ECO:0000256" key="2">
    <source>
        <dbReference type="ARBA" id="ARBA00012438"/>
    </source>
</evidence>
<dbReference type="Pfam" id="PF07730">
    <property type="entry name" value="HisKA_3"/>
    <property type="match status" value="1"/>
</dbReference>
<keyword evidence="11" id="KW-1185">Reference proteome</keyword>
<evidence type="ECO:0000259" key="9">
    <source>
        <dbReference type="Pfam" id="PF07730"/>
    </source>
</evidence>
<evidence type="ECO:0000256" key="6">
    <source>
        <dbReference type="ARBA" id="ARBA00022777"/>
    </source>
</evidence>
<protein>
    <recommendedName>
        <fullName evidence="2">histidine kinase</fullName>
        <ecNumber evidence="2">2.7.13.3</ecNumber>
    </recommendedName>
</protein>
<evidence type="ECO:0000313" key="10">
    <source>
        <dbReference type="EMBL" id="KOY17269.1"/>
    </source>
</evidence>
<dbReference type="EMBL" id="LITU01000042">
    <property type="protein sequence ID" value="KOY17269.1"/>
    <property type="molecule type" value="Genomic_DNA"/>
</dbReference>
<dbReference type="GO" id="GO:0046983">
    <property type="term" value="F:protein dimerization activity"/>
    <property type="evidence" value="ECO:0007669"/>
    <property type="project" value="InterPro"/>
</dbReference>
<keyword evidence="6 10" id="KW-0418">Kinase</keyword>
<keyword evidence="3" id="KW-0597">Phosphoprotein</keyword>
<reference evidence="10 11" key="1">
    <citation type="submission" date="2015-08" db="EMBL/GenBank/DDBJ databases">
        <title>Draft genome sequence of cellulolytic and xylanolytic Paenibacillus sp. A59, isolated from a decaying forest soil from Patagonia, Argentina.</title>
        <authorList>
            <person name="Ghio S."/>
            <person name="Caceres A.M."/>
            <person name="Talia P."/>
            <person name="Grasso D."/>
            <person name="Campos E."/>
        </authorList>
    </citation>
    <scope>NUCLEOTIDE SEQUENCE [LARGE SCALE GENOMIC DNA]</scope>
    <source>
        <strain evidence="10 11">A59</strain>
    </source>
</reference>
<dbReference type="PATRIC" id="fig|1705561.3.peg.1126"/>
<dbReference type="RefSeq" id="WP_053780107.1">
    <property type="nucleotide sequence ID" value="NZ_LITU01000042.1"/>
</dbReference>
<accession>A0A0M9BRE5</accession>
<keyword evidence="8" id="KW-0902">Two-component regulatory system</keyword>
<dbReference type="GO" id="GO:0005524">
    <property type="term" value="F:ATP binding"/>
    <property type="evidence" value="ECO:0007669"/>
    <property type="project" value="UniProtKB-KW"/>
</dbReference>
<dbReference type="GO" id="GO:0016020">
    <property type="term" value="C:membrane"/>
    <property type="evidence" value="ECO:0007669"/>
    <property type="project" value="InterPro"/>
</dbReference>
<dbReference type="CDD" id="cd16917">
    <property type="entry name" value="HATPase_UhpB-NarQ-NarX-like"/>
    <property type="match status" value="1"/>
</dbReference>
<keyword evidence="4" id="KW-0808">Transferase</keyword>
<keyword evidence="7" id="KW-0067">ATP-binding</keyword>